<evidence type="ECO:0000313" key="3">
    <source>
        <dbReference type="Proteomes" id="UP001151760"/>
    </source>
</evidence>
<dbReference type="EMBL" id="BQNB010011308">
    <property type="protein sequence ID" value="GJS88892.1"/>
    <property type="molecule type" value="Genomic_DNA"/>
</dbReference>
<proteinExistence type="predicted"/>
<reference evidence="2" key="1">
    <citation type="journal article" date="2022" name="Int. J. Mol. Sci.">
        <title>Draft Genome of Tanacetum Coccineum: Genomic Comparison of Closely Related Tanacetum-Family Plants.</title>
        <authorList>
            <person name="Yamashiro T."/>
            <person name="Shiraishi A."/>
            <person name="Nakayama K."/>
            <person name="Satake H."/>
        </authorList>
    </citation>
    <scope>NUCLEOTIDE SEQUENCE</scope>
</reference>
<protein>
    <submittedName>
        <fullName evidence="2">Uncharacterized protein</fullName>
    </submittedName>
</protein>
<evidence type="ECO:0000256" key="1">
    <source>
        <dbReference type="SAM" id="MobiDB-lite"/>
    </source>
</evidence>
<keyword evidence="3" id="KW-1185">Reference proteome</keyword>
<reference evidence="2" key="2">
    <citation type="submission" date="2022-01" db="EMBL/GenBank/DDBJ databases">
        <authorList>
            <person name="Yamashiro T."/>
            <person name="Shiraishi A."/>
            <person name="Satake H."/>
            <person name="Nakayama K."/>
        </authorList>
    </citation>
    <scope>NUCLEOTIDE SEQUENCE</scope>
</reference>
<evidence type="ECO:0000313" key="2">
    <source>
        <dbReference type="EMBL" id="GJS88892.1"/>
    </source>
</evidence>
<gene>
    <name evidence="2" type="ORF">Tco_0771528</name>
</gene>
<organism evidence="2 3">
    <name type="scientific">Tanacetum coccineum</name>
    <dbReference type="NCBI Taxonomy" id="301880"/>
    <lineage>
        <taxon>Eukaryota</taxon>
        <taxon>Viridiplantae</taxon>
        <taxon>Streptophyta</taxon>
        <taxon>Embryophyta</taxon>
        <taxon>Tracheophyta</taxon>
        <taxon>Spermatophyta</taxon>
        <taxon>Magnoliopsida</taxon>
        <taxon>eudicotyledons</taxon>
        <taxon>Gunneridae</taxon>
        <taxon>Pentapetalae</taxon>
        <taxon>asterids</taxon>
        <taxon>campanulids</taxon>
        <taxon>Asterales</taxon>
        <taxon>Asteraceae</taxon>
        <taxon>Asteroideae</taxon>
        <taxon>Anthemideae</taxon>
        <taxon>Anthemidinae</taxon>
        <taxon>Tanacetum</taxon>
    </lineage>
</organism>
<sequence length="208" mass="24025">MYVPRPSPIIRKPDEKDKQSLPCMHSGSYYKVAPNTHYHSSSLGNLTNSIDNHIDPAATMVGDPTSGDVYTPWVFGILQHIIDQKDLNMRQRRWKREREPSKTEARKLGEQSRRRMLECLLVREILKRSGEIQIRVKSWNRDYDGNSLASNGRSWLPVYGEFTEVIVDDCRKSAFFMPIGKRYPLDKLSENVPKGGSHEAWNTCLNYL</sequence>
<comment type="caution">
    <text evidence="2">The sequence shown here is derived from an EMBL/GenBank/DDBJ whole genome shotgun (WGS) entry which is preliminary data.</text>
</comment>
<feature type="region of interest" description="Disordered" evidence="1">
    <location>
        <begin position="1"/>
        <end position="21"/>
    </location>
</feature>
<name>A0ABQ4ZGC7_9ASTR</name>
<dbReference type="Proteomes" id="UP001151760">
    <property type="component" value="Unassembled WGS sequence"/>
</dbReference>
<accession>A0ABQ4ZGC7</accession>